<dbReference type="Proteomes" id="UP000001601">
    <property type="component" value="Unassembled WGS sequence"/>
</dbReference>
<sequence>MQFVAGRSREKLVAFQSFANTTMQLSALGQSDIILIAVSDDSIAQVAAEIPETNALIVHTSGSTSLEVLEPRERIGVFYPLQTFSKNKELNYKKIPFLIEVKIEEDLQLLSKLTHALQAEHFRMNSKERAAYHLAAVFSNNFTNHILTESETLCEQHRISFQLLKPLLEETIEKAFEKGPENSQTGPAKRNDSKTIEKQLAALQTTEQKDLYTTLTKAIQKHYER</sequence>
<dbReference type="STRING" id="398720.MED217_09295"/>
<comment type="caution">
    <text evidence="3">The sequence shown here is derived from an EMBL/GenBank/DDBJ whole genome shotgun (WGS) entry which is preliminary data.</text>
</comment>
<dbReference type="InterPro" id="IPR036291">
    <property type="entry name" value="NAD(P)-bd_dom_sf"/>
</dbReference>
<dbReference type="InterPro" id="IPR008927">
    <property type="entry name" value="6-PGluconate_DH-like_C_sf"/>
</dbReference>
<evidence type="ECO:0000259" key="2">
    <source>
        <dbReference type="Pfam" id="PF10728"/>
    </source>
</evidence>
<dbReference type="InterPro" id="IPR037108">
    <property type="entry name" value="TM1727-like_C_sf"/>
</dbReference>
<dbReference type="AlphaFoldDB" id="A3XNZ3"/>
<evidence type="ECO:0000256" key="1">
    <source>
        <dbReference type="SAM" id="MobiDB-lite"/>
    </source>
</evidence>
<reference evidence="3 4" key="1">
    <citation type="journal article" date="2007" name="Nature">
        <title>Light stimulates growth of proteorhodopsin-containing marine Flavobacteria.</title>
        <authorList>
            <person name="Gomez-Consarnau L."/>
            <person name="Gonzalez J.M."/>
            <person name="Coll-Llado M."/>
            <person name="Gourdon P."/>
            <person name="Pascher T."/>
            <person name="Neutze R."/>
            <person name="Pedros-Alio C."/>
            <person name="Pinhassi J."/>
        </authorList>
    </citation>
    <scope>NUCLEOTIDE SEQUENCE [LARGE SCALE GENOMIC DNA]</scope>
    <source>
        <strain evidence="3 4">MED217</strain>
    </source>
</reference>
<dbReference type="InterPro" id="IPR018931">
    <property type="entry name" value="DUF2520"/>
</dbReference>
<protein>
    <recommendedName>
        <fullName evidence="2">DUF2520 domain-containing protein</fullName>
    </recommendedName>
</protein>
<organism evidence="3 4">
    <name type="scientific">Leeuwenhoekiella blandensis (strain CECT 7118 / CCUG 51940 / KCTC 22103 / MED217)</name>
    <name type="common">Flavobacterium sp. (strain MED217)</name>
    <dbReference type="NCBI Taxonomy" id="398720"/>
    <lineage>
        <taxon>Bacteria</taxon>
        <taxon>Pseudomonadati</taxon>
        <taxon>Bacteroidota</taxon>
        <taxon>Flavobacteriia</taxon>
        <taxon>Flavobacteriales</taxon>
        <taxon>Flavobacteriaceae</taxon>
        <taxon>Leeuwenhoekiella</taxon>
    </lineage>
</organism>
<dbReference type="eggNOG" id="COG5495">
    <property type="taxonomic scope" value="Bacteria"/>
</dbReference>
<dbReference type="HOGENOM" id="CLU_055635_1_1_10"/>
<gene>
    <name evidence="3" type="ORF">MED217_09295</name>
</gene>
<feature type="region of interest" description="Disordered" evidence="1">
    <location>
        <begin position="176"/>
        <end position="195"/>
    </location>
</feature>
<dbReference type="SUPFAM" id="SSF48179">
    <property type="entry name" value="6-phosphogluconate dehydrogenase C-terminal domain-like"/>
    <property type="match status" value="1"/>
</dbReference>
<accession>A3XNZ3</accession>
<dbReference type="SUPFAM" id="SSF51735">
    <property type="entry name" value="NAD(P)-binding Rossmann-fold domains"/>
    <property type="match status" value="1"/>
</dbReference>
<dbReference type="Gene3D" id="1.10.1040.20">
    <property type="entry name" value="ProC-like, C-terminal domain"/>
    <property type="match status" value="1"/>
</dbReference>
<name>A3XNZ3_LEEBM</name>
<proteinExistence type="predicted"/>
<keyword evidence="4" id="KW-1185">Reference proteome</keyword>
<feature type="domain" description="DUF2520" evidence="2">
    <location>
        <begin position="95"/>
        <end position="218"/>
    </location>
</feature>
<dbReference type="PANTHER" id="PTHR40459:SF1">
    <property type="entry name" value="CONSERVED HYPOTHETICAL ALANINE AND LEUCINE RICH PROTEIN"/>
    <property type="match status" value="1"/>
</dbReference>
<dbReference type="PANTHER" id="PTHR40459">
    <property type="entry name" value="CONSERVED HYPOTHETICAL ALANINE AND LEUCINE RICH PROTEIN"/>
    <property type="match status" value="1"/>
</dbReference>
<evidence type="ECO:0000313" key="4">
    <source>
        <dbReference type="Proteomes" id="UP000001601"/>
    </source>
</evidence>
<dbReference type="EMBL" id="AANC01000007">
    <property type="protein sequence ID" value="EAQ48732.1"/>
    <property type="molecule type" value="Genomic_DNA"/>
</dbReference>
<dbReference type="Gene3D" id="3.40.50.720">
    <property type="entry name" value="NAD(P)-binding Rossmann-like Domain"/>
    <property type="match status" value="1"/>
</dbReference>
<evidence type="ECO:0000313" key="3">
    <source>
        <dbReference type="EMBL" id="EAQ48732.1"/>
    </source>
</evidence>
<dbReference type="Pfam" id="PF10728">
    <property type="entry name" value="DUF2520"/>
    <property type="match status" value="1"/>
</dbReference>